<keyword evidence="2" id="KW-1185">Reference proteome</keyword>
<protein>
    <submittedName>
        <fullName evidence="1">Uncharacterized protein</fullName>
    </submittedName>
</protein>
<dbReference type="Proteomes" id="UP000011713">
    <property type="component" value="Unassembled WGS sequence"/>
</dbReference>
<name>M4BGR4_HYAAE</name>
<reference evidence="2" key="1">
    <citation type="journal article" date="2010" name="Science">
        <title>Signatures of adaptation to obligate biotrophy in the Hyaloperonospora arabidopsidis genome.</title>
        <authorList>
            <person name="Baxter L."/>
            <person name="Tripathy S."/>
            <person name="Ishaque N."/>
            <person name="Boot N."/>
            <person name="Cabral A."/>
            <person name="Kemen E."/>
            <person name="Thines M."/>
            <person name="Ah-Fong A."/>
            <person name="Anderson R."/>
            <person name="Badejoko W."/>
            <person name="Bittner-Eddy P."/>
            <person name="Boore J.L."/>
            <person name="Chibucos M.C."/>
            <person name="Coates M."/>
            <person name="Dehal P."/>
            <person name="Delehaunty K."/>
            <person name="Dong S."/>
            <person name="Downton P."/>
            <person name="Dumas B."/>
            <person name="Fabro G."/>
            <person name="Fronick C."/>
            <person name="Fuerstenberg S.I."/>
            <person name="Fulton L."/>
            <person name="Gaulin E."/>
            <person name="Govers F."/>
            <person name="Hughes L."/>
            <person name="Humphray S."/>
            <person name="Jiang R.H."/>
            <person name="Judelson H."/>
            <person name="Kamoun S."/>
            <person name="Kyung K."/>
            <person name="Meijer H."/>
            <person name="Minx P."/>
            <person name="Morris P."/>
            <person name="Nelson J."/>
            <person name="Phuntumart V."/>
            <person name="Qutob D."/>
            <person name="Rehmany A."/>
            <person name="Rougon-Cardoso A."/>
            <person name="Ryden P."/>
            <person name="Torto-Alalibo T."/>
            <person name="Studholme D."/>
            <person name="Wang Y."/>
            <person name="Win J."/>
            <person name="Wood J."/>
            <person name="Clifton S.W."/>
            <person name="Rogers J."/>
            <person name="Van den Ackerveken G."/>
            <person name="Jones J.D."/>
            <person name="McDowell J.M."/>
            <person name="Beynon J."/>
            <person name="Tyler B.M."/>
        </authorList>
    </citation>
    <scope>NUCLEOTIDE SEQUENCE [LARGE SCALE GENOMIC DNA]</scope>
    <source>
        <strain evidence="2">Emoy2</strain>
    </source>
</reference>
<evidence type="ECO:0000313" key="2">
    <source>
        <dbReference type="Proteomes" id="UP000011713"/>
    </source>
</evidence>
<dbReference type="VEuPathDB" id="FungiDB:HpaG805589"/>
<dbReference type="EnsemblProtists" id="HpaT805589">
    <property type="protein sequence ID" value="HpaP805589"/>
    <property type="gene ID" value="HpaG805589"/>
</dbReference>
<dbReference type="InParanoid" id="M4BGR4"/>
<organism evidence="1 2">
    <name type="scientific">Hyaloperonospora arabidopsidis (strain Emoy2)</name>
    <name type="common">Downy mildew agent</name>
    <name type="synonym">Peronospora arabidopsidis</name>
    <dbReference type="NCBI Taxonomy" id="559515"/>
    <lineage>
        <taxon>Eukaryota</taxon>
        <taxon>Sar</taxon>
        <taxon>Stramenopiles</taxon>
        <taxon>Oomycota</taxon>
        <taxon>Peronosporomycetes</taxon>
        <taxon>Peronosporales</taxon>
        <taxon>Peronosporaceae</taxon>
        <taxon>Hyaloperonospora</taxon>
    </lineage>
</organism>
<dbReference type="AlphaFoldDB" id="M4BGR4"/>
<accession>M4BGR4</accession>
<evidence type="ECO:0000313" key="1">
    <source>
        <dbReference type="EnsemblProtists" id="HpaP805589"/>
    </source>
</evidence>
<dbReference type="HOGENOM" id="CLU_2473757_0_0_1"/>
<proteinExistence type="predicted"/>
<sequence>MGALGPLPTPAVASRRVREGDGTALLLSLGPDERSATLSSWRDIGATSEGSGIYHLRSWRRRLGFISIRGDFLSIRRDGATKNNAYCN</sequence>
<dbReference type="EMBL" id="JH598238">
    <property type="status" value="NOT_ANNOTATED_CDS"/>
    <property type="molecule type" value="Genomic_DNA"/>
</dbReference>
<reference evidence="1" key="2">
    <citation type="submission" date="2015-06" db="UniProtKB">
        <authorList>
            <consortium name="EnsemblProtists"/>
        </authorList>
    </citation>
    <scope>IDENTIFICATION</scope>
    <source>
        <strain evidence="1">Emoy2</strain>
    </source>
</reference>